<comment type="catalytic activity">
    <reaction evidence="1 16">
        <text>(R)-pantothenate + ATP = (R)-4'-phosphopantothenate + ADP + H(+)</text>
        <dbReference type="Rhea" id="RHEA:16373"/>
        <dbReference type="ChEBI" id="CHEBI:10986"/>
        <dbReference type="ChEBI" id="CHEBI:15378"/>
        <dbReference type="ChEBI" id="CHEBI:29032"/>
        <dbReference type="ChEBI" id="CHEBI:30616"/>
        <dbReference type="ChEBI" id="CHEBI:456216"/>
        <dbReference type="EC" id="2.7.1.33"/>
    </reaction>
</comment>
<keyword evidence="18" id="KW-1185">Reference proteome</keyword>
<dbReference type="GO" id="GO:0005524">
    <property type="term" value="F:ATP binding"/>
    <property type="evidence" value="ECO:0007669"/>
    <property type="project" value="UniProtKB-UniRule"/>
</dbReference>
<evidence type="ECO:0000256" key="15">
    <source>
        <dbReference type="ARBA" id="ARBA00040883"/>
    </source>
</evidence>
<dbReference type="InterPro" id="IPR004619">
    <property type="entry name" value="Type_III_PanK"/>
</dbReference>
<feature type="binding site" evidence="16">
    <location>
        <position position="138"/>
    </location>
    <ligand>
        <name>ATP</name>
        <dbReference type="ChEBI" id="CHEBI:30616"/>
    </ligand>
</feature>
<comment type="caution">
    <text evidence="17">The sequence shown here is derived from an EMBL/GenBank/DDBJ whole genome shotgun (WGS) entry which is preliminary data.</text>
</comment>
<comment type="caution">
    <text evidence="16">Lacks conserved residue(s) required for the propagation of feature annotation.</text>
</comment>
<evidence type="ECO:0000256" key="4">
    <source>
        <dbReference type="ARBA" id="ARBA00005225"/>
    </source>
</evidence>
<feature type="binding site" evidence="16">
    <location>
        <begin position="111"/>
        <end position="114"/>
    </location>
    <ligand>
        <name>substrate</name>
    </ligand>
</feature>
<keyword evidence="16" id="KW-0479">Metal-binding</keyword>
<dbReference type="GO" id="GO:0005737">
    <property type="term" value="C:cytoplasm"/>
    <property type="evidence" value="ECO:0007669"/>
    <property type="project" value="UniProtKB-SubCell"/>
</dbReference>
<feature type="binding site" evidence="16">
    <location>
        <begin position="12"/>
        <end position="19"/>
    </location>
    <ligand>
        <name>ATP</name>
        <dbReference type="ChEBI" id="CHEBI:30616"/>
    </ligand>
</feature>
<feature type="active site" description="Proton acceptor" evidence="16">
    <location>
        <position position="113"/>
    </location>
</feature>
<feature type="binding site" evidence="16">
    <location>
        <position position="135"/>
    </location>
    <ligand>
        <name>K(+)</name>
        <dbReference type="ChEBI" id="CHEBI:29103"/>
    </ligand>
</feature>
<keyword evidence="9 16" id="KW-0547">Nucleotide-binding</keyword>
<keyword evidence="11 16" id="KW-0067">ATP-binding</keyword>
<dbReference type="GO" id="GO:0046872">
    <property type="term" value="F:metal ion binding"/>
    <property type="evidence" value="ECO:0007669"/>
    <property type="project" value="UniProtKB-KW"/>
</dbReference>
<evidence type="ECO:0000256" key="10">
    <source>
        <dbReference type="ARBA" id="ARBA00022777"/>
    </source>
</evidence>
<keyword evidence="12 16" id="KW-0630">Potassium</keyword>
<comment type="cofactor">
    <cofactor evidence="2">
        <name>K(+)</name>
        <dbReference type="ChEBI" id="CHEBI:29103"/>
    </cofactor>
</comment>
<evidence type="ECO:0000256" key="3">
    <source>
        <dbReference type="ARBA" id="ARBA00004496"/>
    </source>
</evidence>
<dbReference type="RefSeq" id="WP_146882122.1">
    <property type="nucleotide sequence ID" value="NZ_BJXB01000002.1"/>
</dbReference>
<evidence type="ECO:0000256" key="2">
    <source>
        <dbReference type="ARBA" id="ARBA00001958"/>
    </source>
</evidence>
<organism evidence="17 18">
    <name type="scientific">Deinococcus cellulosilyticus (strain DSM 18568 / NBRC 106333 / KACC 11606 / 5516J-15)</name>
    <dbReference type="NCBI Taxonomy" id="1223518"/>
    <lineage>
        <taxon>Bacteria</taxon>
        <taxon>Thermotogati</taxon>
        <taxon>Deinococcota</taxon>
        <taxon>Deinococci</taxon>
        <taxon>Deinococcales</taxon>
        <taxon>Deinococcaceae</taxon>
        <taxon>Deinococcus</taxon>
    </lineage>
</organism>
<sequence>MTPVNIPLLAIDVGNTSTVLGLLQSDGTPIRSFRIRTDRDALPDNYALMIRSLLDLAKTPEPHSAIISSVAPPVGQNIMLALQAYWGIPVYEVGHHNLNVQIDLKDPTTVGADRLVNMFGVWEHVKEGKYAIIVDFGTASTFDVIQAPRRFMGGVIAPGPSTAADALFNKTAKLPRVPLIAPPSAIGRTTPEAIQSGLVYGYVEMVDGMIRRLSEEMPEKPVVIATGGFARTLMGLCRNIDVYDDDVTIKGLINIWREHAQD</sequence>
<comment type="cofactor">
    <cofactor evidence="16">
        <name>NH4(+)</name>
        <dbReference type="ChEBI" id="CHEBI:28938"/>
    </cofactor>
    <cofactor evidence="16">
        <name>K(+)</name>
        <dbReference type="ChEBI" id="CHEBI:29103"/>
    </cofactor>
    <text evidence="16">A monovalent cation. Ammonium or potassium.</text>
</comment>
<dbReference type="OrthoDB" id="9804707at2"/>
<evidence type="ECO:0000256" key="14">
    <source>
        <dbReference type="ARBA" id="ARBA00038036"/>
    </source>
</evidence>
<dbReference type="SUPFAM" id="SSF53067">
    <property type="entry name" value="Actin-like ATPase domain"/>
    <property type="match status" value="2"/>
</dbReference>
<evidence type="ECO:0000313" key="18">
    <source>
        <dbReference type="Proteomes" id="UP000321306"/>
    </source>
</evidence>
<dbReference type="HAMAP" id="MF_01274">
    <property type="entry name" value="Pantothen_kinase_3"/>
    <property type="match status" value="1"/>
</dbReference>
<dbReference type="GO" id="GO:0004594">
    <property type="term" value="F:pantothenate kinase activity"/>
    <property type="evidence" value="ECO:0007669"/>
    <property type="project" value="UniProtKB-UniRule"/>
</dbReference>
<dbReference type="EC" id="2.7.1.33" evidence="6 16"/>
<evidence type="ECO:0000256" key="5">
    <source>
        <dbReference type="ARBA" id="ARBA00011738"/>
    </source>
</evidence>
<comment type="subcellular location">
    <subcellularLocation>
        <location evidence="3 16">Cytoplasm</location>
    </subcellularLocation>
</comment>
<evidence type="ECO:0000313" key="17">
    <source>
        <dbReference type="EMBL" id="GEM44940.1"/>
    </source>
</evidence>
<name>A0A511MWK2_DEIC1</name>
<evidence type="ECO:0000256" key="13">
    <source>
        <dbReference type="ARBA" id="ARBA00022993"/>
    </source>
</evidence>
<keyword evidence="7 16" id="KW-0963">Cytoplasm</keyword>
<dbReference type="PANTHER" id="PTHR34265:SF1">
    <property type="entry name" value="TYPE III PANTOTHENATE KINASE"/>
    <property type="match status" value="1"/>
</dbReference>
<feature type="binding site" evidence="16">
    <location>
        <position position="190"/>
    </location>
    <ligand>
        <name>substrate</name>
    </ligand>
</feature>
<evidence type="ECO:0000256" key="11">
    <source>
        <dbReference type="ARBA" id="ARBA00022840"/>
    </source>
</evidence>
<dbReference type="EMBL" id="BJXB01000002">
    <property type="protein sequence ID" value="GEM44940.1"/>
    <property type="molecule type" value="Genomic_DNA"/>
</dbReference>
<protein>
    <recommendedName>
        <fullName evidence="15 16">Type III pantothenate kinase</fullName>
        <ecNumber evidence="6 16">2.7.1.33</ecNumber>
    </recommendedName>
    <alternativeName>
        <fullName evidence="16">PanK-III</fullName>
    </alternativeName>
    <alternativeName>
        <fullName evidence="16">Pantothenic acid kinase</fullName>
    </alternativeName>
</protein>
<comment type="similarity">
    <text evidence="14 16">Belongs to the type III pantothenate kinase family.</text>
</comment>
<dbReference type="NCBIfam" id="NF009848">
    <property type="entry name" value="PRK13318.1-6"/>
    <property type="match status" value="1"/>
</dbReference>
<comment type="pathway">
    <text evidence="4 16">Cofactor biosynthesis; coenzyme A biosynthesis; CoA from (R)-pantothenate: step 1/5.</text>
</comment>
<dbReference type="Gene3D" id="3.30.420.40">
    <property type="match status" value="2"/>
</dbReference>
<comment type="function">
    <text evidence="16">Catalyzes the phosphorylation of pantothenate (Pan), the first step in CoA biosynthesis.</text>
</comment>
<evidence type="ECO:0000256" key="6">
    <source>
        <dbReference type="ARBA" id="ARBA00012102"/>
    </source>
</evidence>
<dbReference type="Pfam" id="PF03309">
    <property type="entry name" value="Pan_kinase"/>
    <property type="match status" value="1"/>
</dbReference>
<evidence type="ECO:0000256" key="16">
    <source>
        <dbReference type="HAMAP-Rule" id="MF_01274"/>
    </source>
</evidence>
<comment type="subunit">
    <text evidence="5 16">Homodimer.</text>
</comment>
<dbReference type="NCBIfam" id="TIGR00671">
    <property type="entry name" value="baf"/>
    <property type="match status" value="1"/>
</dbReference>
<dbReference type="UniPathway" id="UPA00241">
    <property type="reaction ID" value="UER00352"/>
</dbReference>
<proteinExistence type="inferred from homology"/>
<dbReference type="CDD" id="cd24015">
    <property type="entry name" value="ASKHA_NBD_PanK-III"/>
    <property type="match status" value="1"/>
</dbReference>
<dbReference type="PANTHER" id="PTHR34265">
    <property type="entry name" value="TYPE III PANTOTHENATE KINASE"/>
    <property type="match status" value="1"/>
</dbReference>
<reference evidence="17 18" key="1">
    <citation type="submission" date="2019-07" db="EMBL/GenBank/DDBJ databases">
        <title>Whole genome shotgun sequence of Deinococcus cellulosilyticus NBRC 106333.</title>
        <authorList>
            <person name="Hosoyama A."/>
            <person name="Uohara A."/>
            <person name="Ohji S."/>
            <person name="Ichikawa N."/>
        </authorList>
    </citation>
    <scope>NUCLEOTIDE SEQUENCE [LARGE SCALE GENOMIC DNA]</scope>
    <source>
        <strain evidence="17 18">NBRC 106333</strain>
    </source>
</reference>
<gene>
    <name evidence="16 17" type="primary">coaX</name>
    <name evidence="17" type="ORF">DC3_05750</name>
</gene>
<keyword evidence="10 16" id="KW-0418">Kinase</keyword>
<evidence type="ECO:0000256" key="9">
    <source>
        <dbReference type="ARBA" id="ARBA00022741"/>
    </source>
</evidence>
<keyword evidence="13 16" id="KW-0173">Coenzyme A biosynthesis</keyword>
<evidence type="ECO:0000256" key="1">
    <source>
        <dbReference type="ARBA" id="ARBA00001206"/>
    </source>
</evidence>
<dbReference type="Proteomes" id="UP000321306">
    <property type="component" value="Unassembled WGS sequence"/>
</dbReference>
<accession>A0A511MWK2</accession>
<evidence type="ECO:0000256" key="12">
    <source>
        <dbReference type="ARBA" id="ARBA00022958"/>
    </source>
</evidence>
<dbReference type="AlphaFoldDB" id="A0A511MWK2"/>
<evidence type="ECO:0000256" key="8">
    <source>
        <dbReference type="ARBA" id="ARBA00022679"/>
    </source>
</evidence>
<dbReference type="InterPro" id="IPR043129">
    <property type="entry name" value="ATPase_NBD"/>
</dbReference>
<keyword evidence="8 16" id="KW-0808">Transferase</keyword>
<evidence type="ECO:0000256" key="7">
    <source>
        <dbReference type="ARBA" id="ARBA00022490"/>
    </source>
</evidence>
<dbReference type="GO" id="GO:0015937">
    <property type="term" value="P:coenzyme A biosynthetic process"/>
    <property type="evidence" value="ECO:0007669"/>
    <property type="project" value="UniProtKB-UniRule"/>
</dbReference>